<dbReference type="EMBL" id="CP045851">
    <property type="protein sequence ID" value="QGG95924.1"/>
    <property type="molecule type" value="Genomic_DNA"/>
</dbReference>
<dbReference type="InterPro" id="IPR001279">
    <property type="entry name" value="Metallo-B-lactamas"/>
</dbReference>
<protein>
    <recommendedName>
        <fullName evidence="1">Metallo-beta-lactamase domain-containing protein</fullName>
    </recommendedName>
</protein>
<dbReference type="InterPro" id="IPR036866">
    <property type="entry name" value="RibonucZ/Hydroxyglut_hydro"/>
</dbReference>
<dbReference type="CDD" id="cd07715">
    <property type="entry name" value="TaR3-like_MBL-fold"/>
    <property type="match status" value="1"/>
</dbReference>
<evidence type="ECO:0000313" key="3">
    <source>
        <dbReference type="Proteomes" id="UP000334019"/>
    </source>
</evidence>
<dbReference type="PANTHER" id="PTHR42663">
    <property type="entry name" value="HYDROLASE C777.06C-RELATED-RELATED"/>
    <property type="match status" value="1"/>
</dbReference>
<proteinExistence type="predicted"/>
<dbReference type="RefSeq" id="WP_153760030.1">
    <property type="nucleotide sequence ID" value="NZ_CP045851.1"/>
</dbReference>
<name>A0A5Q2RKB4_9ACTN</name>
<evidence type="ECO:0000259" key="1">
    <source>
        <dbReference type="Pfam" id="PF12706"/>
    </source>
</evidence>
<dbReference type="PANTHER" id="PTHR42663:SF4">
    <property type="entry name" value="SLL1036 PROTEIN"/>
    <property type="match status" value="1"/>
</dbReference>
<dbReference type="AlphaFoldDB" id="A0A5Q2RKB4"/>
<sequence>MVNVTFYGVRGSTPCPGPSNARFGGNTACVVLERPDMPPIVLDLGTGLRSYGEVLPHDGSFRGAALVTHLHWDHVQGLPFFVPILRDGACMDVYGPRPDDGRTLADAFAGFMRPPYFPVTVEQLPGEIHFHDLTDATVEVCGATVTARSVPHVGVTNGYRIDWGGVSVAYLSDHQQPADDPFSVAAGALELAQGVDLLIHDAQYTADEFAHKCDWGHCTVEYAVNVARRAGAERLMLFHHDPAHDDDTLDCLYAGARRLGGPDLEVLSAYEGLTVSLG</sequence>
<evidence type="ECO:0000313" key="2">
    <source>
        <dbReference type="EMBL" id="QGG95924.1"/>
    </source>
</evidence>
<dbReference type="Gene3D" id="3.60.15.10">
    <property type="entry name" value="Ribonuclease Z/Hydroxyacylglutathione hydrolase-like"/>
    <property type="match status" value="1"/>
</dbReference>
<accession>A0A5Q2RKB4</accession>
<keyword evidence="3" id="KW-1185">Reference proteome</keyword>
<dbReference type="Pfam" id="PF12706">
    <property type="entry name" value="Lactamase_B_2"/>
    <property type="match status" value="1"/>
</dbReference>
<gene>
    <name evidence="2" type="ORF">GH723_12910</name>
</gene>
<dbReference type="Proteomes" id="UP000334019">
    <property type="component" value="Chromosome"/>
</dbReference>
<reference evidence="2 3" key="1">
    <citation type="submission" date="2019-11" db="EMBL/GenBank/DDBJ databases">
        <authorList>
            <person name="He Y."/>
        </authorList>
    </citation>
    <scope>NUCLEOTIDE SEQUENCE [LARGE SCALE GENOMIC DNA]</scope>
    <source>
        <strain evidence="2 3">SCSIO 58843</strain>
    </source>
</reference>
<dbReference type="SUPFAM" id="SSF56281">
    <property type="entry name" value="Metallo-hydrolase/oxidoreductase"/>
    <property type="match status" value="1"/>
</dbReference>
<dbReference type="KEGG" id="atq:GH723_12910"/>
<organism evidence="2 3">
    <name type="scientific">Actinomarinicola tropica</name>
    <dbReference type="NCBI Taxonomy" id="2789776"/>
    <lineage>
        <taxon>Bacteria</taxon>
        <taxon>Bacillati</taxon>
        <taxon>Actinomycetota</taxon>
        <taxon>Acidimicrobiia</taxon>
        <taxon>Acidimicrobiales</taxon>
        <taxon>Iamiaceae</taxon>
        <taxon>Actinomarinicola</taxon>
    </lineage>
</organism>
<feature type="domain" description="Metallo-beta-lactamase" evidence="1">
    <location>
        <begin position="64"/>
        <end position="240"/>
    </location>
</feature>